<gene>
    <name evidence="1" type="ORF">LIER_00792</name>
</gene>
<protein>
    <recommendedName>
        <fullName evidence="3">Aminotransferase-like plant mobile domain-containing protein</fullName>
    </recommendedName>
</protein>
<comment type="caution">
    <text evidence="1">The sequence shown here is derived from an EMBL/GenBank/DDBJ whole genome shotgun (WGS) entry which is preliminary data.</text>
</comment>
<dbReference type="PANTHER" id="PTHR36607">
    <property type="entry name" value="1,2-DIHYDROXY-3-KETO-5-METHYLTHIOPENTENE DIOXYGENASE 4"/>
    <property type="match status" value="1"/>
</dbReference>
<name>A0AAV3NIN0_LITER</name>
<evidence type="ECO:0000313" key="1">
    <source>
        <dbReference type="EMBL" id="GAA0139194.1"/>
    </source>
</evidence>
<accession>A0AAV3NIN0</accession>
<dbReference type="EMBL" id="BAABME010000066">
    <property type="protein sequence ID" value="GAA0139194.1"/>
    <property type="molecule type" value="Genomic_DNA"/>
</dbReference>
<keyword evidence="2" id="KW-1185">Reference proteome</keyword>
<sequence>MKAFVECWSPSTNTLLFLYGKLSISLWDLHKLGGLPIDGYLMDEVVPSTECLSSSLGKRERVSLFWFLLHVYHRLATSSSDRSVSLAEWIGYWSAFPRGYTGPSTAESSRADSSSLPCYPRGSIPAHGSHSTTCLQVFKCLEVPSSLVDEVYCAAFLSCWLCMFVLPLDVAGSVGPNVFMMASCMAAGKTVSLAIPVLANIYKGLHLITTACYPSNSGSCFPVHYLLGWMGTYLCVYSPMKKCPPGPHMVRFGGIAQRLPFSLLEAYPFLDECTPYWAAIRPSRPAPHVFIDYQLDSEEDMAFFLSLHTNMVGRPGPIIVSSSDVPAAVTKDVETATLAETVLSS</sequence>
<dbReference type="Proteomes" id="UP001454036">
    <property type="component" value="Unassembled WGS sequence"/>
</dbReference>
<dbReference type="PANTHER" id="PTHR36607:SF20">
    <property type="entry name" value="AMINOTRANSFERASE-LIKE PLANT MOBILE DOMAIN-CONTAINING PROTEIN"/>
    <property type="match status" value="1"/>
</dbReference>
<proteinExistence type="predicted"/>
<reference evidence="1 2" key="1">
    <citation type="submission" date="2024-01" db="EMBL/GenBank/DDBJ databases">
        <title>The complete chloroplast genome sequence of Lithospermum erythrorhizon: insights into the phylogenetic relationship among Boraginaceae species and the maternal lineages of purple gromwells.</title>
        <authorList>
            <person name="Okada T."/>
            <person name="Watanabe K."/>
        </authorList>
    </citation>
    <scope>NUCLEOTIDE SEQUENCE [LARGE SCALE GENOMIC DNA]</scope>
</reference>
<evidence type="ECO:0008006" key="3">
    <source>
        <dbReference type="Google" id="ProtNLM"/>
    </source>
</evidence>
<organism evidence="1 2">
    <name type="scientific">Lithospermum erythrorhizon</name>
    <name type="common">Purple gromwell</name>
    <name type="synonym">Lithospermum officinale var. erythrorhizon</name>
    <dbReference type="NCBI Taxonomy" id="34254"/>
    <lineage>
        <taxon>Eukaryota</taxon>
        <taxon>Viridiplantae</taxon>
        <taxon>Streptophyta</taxon>
        <taxon>Embryophyta</taxon>
        <taxon>Tracheophyta</taxon>
        <taxon>Spermatophyta</taxon>
        <taxon>Magnoliopsida</taxon>
        <taxon>eudicotyledons</taxon>
        <taxon>Gunneridae</taxon>
        <taxon>Pentapetalae</taxon>
        <taxon>asterids</taxon>
        <taxon>lamiids</taxon>
        <taxon>Boraginales</taxon>
        <taxon>Boraginaceae</taxon>
        <taxon>Boraginoideae</taxon>
        <taxon>Lithospermeae</taxon>
        <taxon>Lithospermum</taxon>
    </lineage>
</organism>
<evidence type="ECO:0000313" key="2">
    <source>
        <dbReference type="Proteomes" id="UP001454036"/>
    </source>
</evidence>
<dbReference type="AlphaFoldDB" id="A0AAV3NIN0"/>